<evidence type="ECO:0000256" key="9">
    <source>
        <dbReference type="ARBA" id="ARBA00022989"/>
    </source>
</evidence>
<keyword evidence="6" id="KW-1003">Cell membrane</keyword>
<organism evidence="13 14">
    <name type="scientific">Desulfobotulus alkaliphilus</name>
    <dbReference type="NCBI Taxonomy" id="622671"/>
    <lineage>
        <taxon>Bacteria</taxon>
        <taxon>Pseudomonadati</taxon>
        <taxon>Thermodesulfobacteriota</taxon>
        <taxon>Desulfobacteria</taxon>
        <taxon>Desulfobacterales</taxon>
        <taxon>Desulfobacteraceae</taxon>
        <taxon>Desulfobotulus</taxon>
    </lineage>
</organism>
<dbReference type="Pfam" id="PF00528">
    <property type="entry name" value="BPD_transp_1"/>
    <property type="match status" value="1"/>
</dbReference>
<comment type="similarity">
    <text evidence="3">Belongs to the binding-protein-dependent transport system permease family. HisMQ subfamily.</text>
</comment>
<keyword evidence="14" id="KW-1185">Reference proteome</keyword>
<keyword evidence="9 11" id="KW-1133">Transmembrane helix</keyword>
<dbReference type="GO" id="GO:0022857">
    <property type="term" value="F:transmembrane transporter activity"/>
    <property type="evidence" value="ECO:0007669"/>
    <property type="project" value="InterPro"/>
</dbReference>
<dbReference type="InterPro" id="IPR043429">
    <property type="entry name" value="ArtM/GltK/GlnP/TcyL/YhdX-like"/>
</dbReference>
<comment type="subcellular location">
    <subcellularLocation>
        <location evidence="2">Cell inner membrane</location>
        <topology evidence="2">Multi-pass membrane protein</topology>
    </subcellularLocation>
    <subcellularLocation>
        <location evidence="11">Cell membrane</location>
        <topology evidence="11">Multi-pass membrane protein</topology>
    </subcellularLocation>
</comment>
<protein>
    <recommendedName>
        <fullName evidence="4">Putative glutamine transport system permease protein GlnP</fullName>
    </recommendedName>
</protein>
<feature type="transmembrane region" description="Helical" evidence="11">
    <location>
        <begin position="195"/>
        <end position="217"/>
    </location>
</feature>
<dbReference type="Gene3D" id="1.10.3720.10">
    <property type="entry name" value="MetI-like"/>
    <property type="match status" value="1"/>
</dbReference>
<dbReference type="EMBL" id="VLLC01000011">
    <property type="protein sequence ID" value="TWI72311.1"/>
    <property type="molecule type" value="Genomic_DNA"/>
</dbReference>
<dbReference type="PROSITE" id="PS50928">
    <property type="entry name" value="ABC_TM1"/>
    <property type="match status" value="1"/>
</dbReference>
<evidence type="ECO:0000256" key="10">
    <source>
        <dbReference type="ARBA" id="ARBA00023136"/>
    </source>
</evidence>
<comment type="caution">
    <text evidence="13">The sequence shown here is derived from an EMBL/GenBank/DDBJ whole genome shotgun (WGS) entry which is preliminary data.</text>
</comment>
<dbReference type="CDD" id="cd06261">
    <property type="entry name" value="TM_PBP2"/>
    <property type="match status" value="1"/>
</dbReference>
<dbReference type="InterPro" id="IPR010065">
    <property type="entry name" value="AA_ABC_transptr_permease_3TM"/>
</dbReference>
<evidence type="ECO:0000256" key="5">
    <source>
        <dbReference type="ARBA" id="ARBA00022448"/>
    </source>
</evidence>
<evidence type="ECO:0000256" key="11">
    <source>
        <dbReference type="RuleBase" id="RU363032"/>
    </source>
</evidence>
<dbReference type="RefSeq" id="WP_144684510.1">
    <property type="nucleotide sequence ID" value="NZ_VLLC01000011.1"/>
</dbReference>
<dbReference type="SUPFAM" id="SSF161098">
    <property type="entry name" value="MetI-like"/>
    <property type="match status" value="1"/>
</dbReference>
<evidence type="ECO:0000256" key="8">
    <source>
        <dbReference type="ARBA" id="ARBA00022970"/>
    </source>
</evidence>
<evidence type="ECO:0000256" key="6">
    <source>
        <dbReference type="ARBA" id="ARBA00022475"/>
    </source>
</evidence>
<evidence type="ECO:0000259" key="12">
    <source>
        <dbReference type="PROSITE" id="PS50928"/>
    </source>
</evidence>
<feature type="domain" description="ABC transmembrane type-1" evidence="12">
    <location>
        <begin position="19"/>
        <end position="214"/>
    </location>
</feature>
<evidence type="ECO:0000256" key="4">
    <source>
        <dbReference type="ARBA" id="ARBA00016506"/>
    </source>
</evidence>
<keyword evidence="7 11" id="KW-0812">Transmembrane</keyword>
<evidence type="ECO:0000256" key="7">
    <source>
        <dbReference type="ARBA" id="ARBA00022692"/>
    </source>
</evidence>
<dbReference type="AlphaFoldDB" id="A0A562RTA0"/>
<dbReference type="PANTHER" id="PTHR30614">
    <property type="entry name" value="MEMBRANE COMPONENT OF AMINO ACID ABC TRANSPORTER"/>
    <property type="match status" value="1"/>
</dbReference>
<feature type="transmembrane region" description="Helical" evidence="11">
    <location>
        <begin position="20"/>
        <end position="45"/>
    </location>
</feature>
<sequence>MELDFTLLWQHRMFMVKGAVVTIQLTFGAIILGFILGCIAGIGRVSRNTLFRSISGVYVYVLRGTPMLLQIFFVYFGIPQIYMALTGNSMTPDPLTAGVIALGFNSGAYVAEIVRSGIEGVARGQMEAARSLGMTHGQAMRHIILPQAFRRIIPPLGNEIIILLKDSSLVSVIGAGELMFSARVMGARYYDYVQFLAGAALIYLFLTFVISQLLALLERRLKVA</sequence>
<comment type="function">
    <text evidence="1">Part of the binding-protein-dependent transport system for glutamine; probably responsible for the translocation of the substrate across the membrane.</text>
</comment>
<evidence type="ECO:0000313" key="13">
    <source>
        <dbReference type="EMBL" id="TWI72311.1"/>
    </source>
</evidence>
<keyword evidence="8" id="KW-0029">Amino-acid transport</keyword>
<name>A0A562RTA0_9BACT</name>
<dbReference type="GO" id="GO:0043190">
    <property type="term" value="C:ATP-binding cassette (ABC) transporter complex"/>
    <property type="evidence" value="ECO:0007669"/>
    <property type="project" value="InterPro"/>
</dbReference>
<proteinExistence type="inferred from homology"/>
<dbReference type="PANTHER" id="PTHR30614:SF20">
    <property type="entry name" value="GLUTAMINE TRANSPORT SYSTEM PERMEASE PROTEIN GLNP"/>
    <property type="match status" value="1"/>
</dbReference>
<dbReference type="FunFam" id="1.10.3720.10:FF:000033">
    <property type="entry name" value="Polar amino acid ABC transporter permease"/>
    <property type="match status" value="1"/>
</dbReference>
<keyword evidence="10 11" id="KW-0472">Membrane</keyword>
<dbReference type="InterPro" id="IPR035906">
    <property type="entry name" value="MetI-like_sf"/>
</dbReference>
<evidence type="ECO:0000256" key="2">
    <source>
        <dbReference type="ARBA" id="ARBA00004429"/>
    </source>
</evidence>
<evidence type="ECO:0000256" key="1">
    <source>
        <dbReference type="ARBA" id="ARBA00003159"/>
    </source>
</evidence>
<dbReference type="GO" id="GO:0006865">
    <property type="term" value="P:amino acid transport"/>
    <property type="evidence" value="ECO:0007669"/>
    <property type="project" value="UniProtKB-KW"/>
</dbReference>
<keyword evidence="5 11" id="KW-0813">Transport</keyword>
<evidence type="ECO:0000313" key="14">
    <source>
        <dbReference type="Proteomes" id="UP000318307"/>
    </source>
</evidence>
<reference evidence="13 14" key="1">
    <citation type="submission" date="2019-07" db="EMBL/GenBank/DDBJ databases">
        <title>Genome sequencing of 100 strains of the haloalkaliphilic chemolithoautotrophic sulfur-oxidizing bacterium Thioalkalivibrio.</title>
        <authorList>
            <person name="Muyzer G."/>
        </authorList>
    </citation>
    <scope>NUCLEOTIDE SEQUENCE [LARGE SCALE GENOMIC DNA]</scope>
    <source>
        <strain evidence="13 14">ASO4-4</strain>
    </source>
</reference>
<evidence type="ECO:0000256" key="3">
    <source>
        <dbReference type="ARBA" id="ARBA00010072"/>
    </source>
</evidence>
<dbReference type="InterPro" id="IPR000515">
    <property type="entry name" value="MetI-like"/>
</dbReference>
<dbReference type="OrthoDB" id="5365894at2"/>
<dbReference type="NCBIfam" id="TIGR01726">
    <property type="entry name" value="HEQRo_perm_3TM"/>
    <property type="match status" value="1"/>
</dbReference>
<accession>A0A562RTA0</accession>
<gene>
    <name evidence="13" type="ORF">LZ24_01719</name>
</gene>
<feature type="transmembrane region" description="Helical" evidence="11">
    <location>
        <begin position="57"/>
        <end position="78"/>
    </location>
</feature>
<dbReference type="Proteomes" id="UP000318307">
    <property type="component" value="Unassembled WGS sequence"/>
</dbReference>